<evidence type="ECO:0000256" key="12">
    <source>
        <dbReference type="ARBA" id="ARBA00046271"/>
    </source>
</evidence>
<evidence type="ECO:0000256" key="2">
    <source>
        <dbReference type="ARBA" id="ARBA00022443"/>
    </source>
</evidence>
<dbReference type="AlphaFoldDB" id="A0A1B6ESP7"/>
<keyword evidence="3" id="KW-0813">Transport</keyword>
<dbReference type="PANTHER" id="PTHR19332">
    <property type="entry name" value="PEROXISOMAL MEMBRANE PROTEIN PEX13"/>
    <property type="match status" value="1"/>
</dbReference>
<dbReference type="GO" id="GO:0005778">
    <property type="term" value="C:peroxisomal membrane"/>
    <property type="evidence" value="ECO:0007669"/>
    <property type="project" value="UniProtKB-SubCell"/>
</dbReference>
<proteinExistence type="inferred from homology"/>
<keyword evidence="9" id="KW-0576">Peroxisome</keyword>
<evidence type="ECO:0000256" key="5">
    <source>
        <dbReference type="ARBA" id="ARBA00022927"/>
    </source>
</evidence>
<keyword evidence="6" id="KW-1133">Transmembrane helix</keyword>
<keyword evidence="4" id="KW-0812">Transmembrane</keyword>
<protein>
    <recommendedName>
        <fullName evidence="11">Peroxisomal membrane protein PEX13</fullName>
    </recommendedName>
    <alternativeName>
        <fullName evidence="10">Peroxin-13</fullName>
    </alternativeName>
</protein>
<evidence type="ECO:0000256" key="1">
    <source>
        <dbReference type="ARBA" id="ARBA00006033"/>
    </source>
</evidence>
<feature type="domain" description="SH3" evidence="14">
    <location>
        <begin position="275"/>
        <end position="341"/>
    </location>
</feature>
<comment type="similarity">
    <text evidence="1">Belongs to the peroxin-13 family.</text>
</comment>
<dbReference type="EMBL" id="GECZ01001317">
    <property type="protein sequence ID" value="JAS68452.1"/>
    <property type="molecule type" value="Transcribed_RNA"/>
</dbReference>
<organism evidence="15">
    <name type="scientific">Cuerna arida</name>
    <dbReference type="NCBI Taxonomy" id="1464854"/>
    <lineage>
        <taxon>Eukaryota</taxon>
        <taxon>Metazoa</taxon>
        <taxon>Ecdysozoa</taxon>
        <taxon>Arthropoda</taxon>
        <taxon>Hexapoda</taxon>
        <taxon>Insecta</taxon>
        <taxon>Pterygota</taxon>
        <taxon>Neoptera</taxon>
        <taxon>Paraneoptera</taxon>
        <taxon>Hemiptera</taxon>
        <taxon>Auchenorrhyncha</taxon>
        <taxon>Membracoidea</taxon>
        <taxon>Cicadellidae</taxon>
        <taxon>Cicadellinae</taxon>
        <taxon>Proconiini</taxon>
        <taxon>Cuerna</taxon>
    </lineage>
</organism>
<evidence type="ECO:0000256" key="10">
    <source>
        <dbReference type="ARBA" id="ARBA00029693"/>
    </source>
</evidence>
<keyword evidence="2 13" id="KW-0728">SH3 domain</keyword>
<evidence type="ECO:0000256" key="8">
    <source>
        <dbReference type="ARBA" id="ARBA00023136"/>
    </source>
</evidence>
<dbReference type="InterPro" id="IPR035463">
    <property type="entry name" value="Pex13"/>
</dbReference>
<dbReference type="EMBL" id="GECZ01028832">
    <property type="protein sequence ID" value="JAS40937.1"/>
    <property type="molecule type" value="Transcribed_RNA"/>
</dbReference>
<evidence type="ECO:0000259" key="14">
    <source>
        <dbReference type="PROSITE" id="PS50002"/>
    </source>
</evidence>
<dbReference type="PROSITE" id="PS50002">
    <property type="entry name" value="SH3"/>
    <property type="match status" value="1"/>
</dbReference>
<evidence type="ECO:0000256" key="9">
    <source>
        <dbReference type="ARBA" id="ARBA00023140"/>
    </source>
</evidence>
<keyword evidence="5" id="KW-0653">Protein transport</keyword>
<comment type="subcellular location">
    <subcellularLocation>
        <location evidence="12">Peroxisome membrane</location>
    </subcellularLocation>
</comment>
<dbReference type="SUPFAM" id="SSF50044">
    <property type="entry name" value="SH3-domain"/>
    <property type="match status" value="1"/>
</dbReference>
<dbReference type="PANTHER" id="PTHR19332:SF1">
    <property type="entry name" value="PEROXISOMAL MEMBRANE PROTEIN PEX13"/>
    <property type="match status" value="1"/>
</dbReference>
<reference evidence="15" key="1">
    <citation type="submission" date="2015-11" db="EMBL/GenBank/DDBJ databases">
        <title>De novo transcriptome assembly of four potential Pierce s Disease insect vectors from Arizona vineyards.</title>
        <authorList>
            <person name="Tassone E.E."/>
        </authorList>
    </citation>
    <scope>NUCLEOTIDE SEQUENCE</scope>
</reference>
<dbReference type="GO" id="GO:1990429">
    <property type="term" value="C:peroxisomal importomer complex"/>
    <property type="evidence" value="ECO:0007669"/>
    <property type="project" value="TreeGrafter"/>
</dbReference>
<dbReference type="InterPro" id="IPR036028">
    <property type="entry name" value="SH3-like_dom_sf"/>
</dbReference>
<accession>A0A1B6ESP7</accession>
<evidence type="ECO:0000256" key="6">
    <source>
        <dbReference type="ARBA" id="ARBA00022989"/>
    </source>
</evidence>
<evidence type="ECO:0000256" key="13">
    <source>
        <dbReference type="PROSITE-ProRule" id="PRU00192"/>
    </source>
</evidence>
<dbReference type="Gene3D" id="2.30.30.40">
    <property type="entry name" value="SH3 Domains"/>
    <property type="match status" value="1"/>
</dbReference>
<dbReference type="Pfam" id="PF04088">
    <property type="entry name" value="Peroxin-13_N"/>
    <property type="match status" value="1"/>
</dbReference>
<keyword evidence="7" id="KW-0811">Translocation</keyword>
<evidence type="ECO:0000256" key="3">
    <source>
        <dbReference type="ARBA" id="ARBA00022448"/>
    </source>
</evidence>
<sequence>MTTPQKPWEAQFASLNANFRQNENLIPRMSTGRNVLNSNAPSHYTQPTGSVRPAAVLPQLPPRPPQLATSGVRTNFGMGMAGMGPSMYGGYAGYGGFSGYGNYPGSMYMPGGYTGGYNYGSYGNFGAGFENRFLQVAEESSRNAFQSIESLVRAFTSVSMMLESTYHAMYSSFRAILGVVDNFSRLRAVFAQFISAITILKTIRYFYHRLLYWLGILDNKTQPETVWGSVTAEATDSKVVTYSSWPLITFFGLLFGGPYLISKLYKSKPVDWDPDKGNWVVPGYPYEAVSEAELSFEAQEPLNVAPVELQLQEGNTGWLLARNMQGKVGYVPVTRLRPETRPPVNNVVINSTRNPDVNSST</sequence>
<evidence type="ECO:0000256" key="11">
    <source>
        <dbReference type="ARBA" id="ARBA00034535"/>
    </source>
</evidence>
<gene>
    <name evidence="16" type="ORF">g.36935</name>
    <name evidence="15" type="ORF">g.36939</name>
</gene>
<evidence type="ECO:0000313" key="15">
    <source>
        <dbReference type="EMBL" id="JAS40937.1"/>
    </source>
</evidence>
<dbReference type="InterPro" id="IPR001452">
    <property type="entry name" value="SH3_domain"/>
</dbReference>
<dbReference type="InterPro" id="IPR007223">
    <property type="entry name" value="Peroxin-13_N"/>
</dbReference>
<keyword evidence="8" id="KW-0472">Membrane</keyword>
<evidence type="ECO:0000313" key="16">
    <source>
        <dbReference type="EMBL" id="JAS68452.1"/>
    </source>
</evidence>
<evidence type="ECO:0000256" key="7">
    <source>
        <dbReference type="ARBA" id="ARBA00023010"/>
    </source>
</evidence>
<evidence type="ECO:0000256" key="4">
    <source>
        <dbReference type="ARBA" id="ARBA00022692"/>
    </source>
</evidence>
<dbReference type="GO" id="GO:0016560">
    <property type="term" value="P:protein import into peroxisome matrix, docking"/>
    <property type="evidence" value="ECO:0007669"/>
    <property type="project" value="InterPro"/>
</dbReference>
<name>A0A1B6ESP7_9HEMI</name>